<keyword evidence="3" id="KW-0804">Transcription</keyword>
<dbReference type="PROSITE" id="PS01124">
    <property type="entry name" value="HTH_ARAC_FAMILY_2"/>
    <property type="match status" value="1"/>
</dbReference>
<dbReference type="PROSITE" id="PS00041">
    <property type="entry name" value="HTH_ARAC_FAMILY_1"/>
    <property type="match status" value="1"/>
</dbReference>
<evidence type="ECO:0000313" key="6">
    <source>
        <dbReference type="Proteomes" id="UP000622317"/>
    </source>
</evidence>
<proteinExistence type="predicted"/>
<name>A0A927FAI4_9BACT</name>
<dbReference type="SMART" id="SM00342">
    <property type="entry name" value="HTH_ARAC"/>
    <property type="match status" value="1"/>
</dbReference>
<dbReference type="PANTHER" id="PTHR43280:SF27">
    <property type="entry name" value="TRANSCRIPTIONAL REGULATOR MTLR"/>
    <property type="match status" value="1"/>
</dbReference>
<dbReference type="GO" id="GO:0003700">
    <property type="term" value="F:DNA-binding transcription factor activity"/>
    <property type="evidence" value="ECO:0007669"/>
    <property type="project" value="InterPro"/>
</dbReference>
<dbReference type="PANTHER" id="PTHR43280">
    <property type="entry name" value="ARAC-FAMILY TRANSCRIPTIONAL REGULATOR"/>
    <property type="match status" value="1"/>
</dbReference>
<dbReference type="RefSeq" id="WP_191617967.1">
    <property type="nucleotide sequence ID" value="NZ_JACYFG010000038.1"/>
</dbReference>
<dbReference type="SUPFAM" id="SSF46689">
    <property type="entry name" value="Homeodomain-like"/>
    <property type="match status" value="2"/>
</dbReference>
<dbReference type="InterPro" id="IPR018060">
    <property type="entry name" value="HTH_AraC"/>
</dbReference>
<dbReference type="PRINTS" id="PR00032">
    <property type="entry name" value="HTHARAC"/>
</dbReference>
<keyword evidence="6" id="KW-1185">Reference proteome</keyword>
<dbReference type="Pfam" id="PF12833">
    <property type="entry name" value="HTH_18"/>
    <property type="match status" value="1"/>
</dbReference>
<protein>
    <submittedName>
        <fullName evidence="5">AraC family transcriptional regulator</fullName>
    </submittedName>
</protein>
<dbReference type="InterPro" id="IPR009057">
    <property type="entry name" value="Homeodomain-like_sf"/>
</dbReference>
<dbReference type="InterPro" id="IPR018062">
    <property type="entry name" value="HTH_AraC-typ_CS"/>
</dbReference>
<sequence length="297" mass="33861">MKLRFEKVRTPEDGSFRFNVYEGRGFDCPFHYHPELELTYIESSSGRRFVGDHIGRYEAGDLVLLGRGLPHMYFSDPLPEGEGGSWARSWVLQFREDFLGDAFGAAPEMVGVRALWKEAERGLRFDGETRDAVVAEMGRLVVATGVQRLETLLRIWRILAECSKAEPLSSRGYVGPSGNGAERRIDRAYSIVNERFAEGLTQAEVARALGMGVSSFSRFFRQHTGRTFTEFLTEIRVGQACQQLQRSDEQVLQVCFACGFSNLSNFNRRFRERTGMSPREYRSKFVHLEGGKDRSRR</sequence>
<evidence type="ECO:0000256" key="3">
    <source>
        <dbReference type="ARBA" id="ARBA00023163"/>
    </source>
</evidence>
<dbReference type="CDD" id="cd06976">
    <property type="entry name" value="cupin_MtlR-like_N"/>
    <property type="match status" value="1"/>
</dbReference>
<dbReference type="EMBL" id="JACYFG010000038">
    <property type="protein sequence ID" value="MBD5780859.1"/>
    <property type="molecule type" value="Genomic_DNA"/>
</dbReference>
<dbReference type="InterPro" id="IPR011051">
    <property type="entry name" value="RmlC_Cupin_sf"/>
</dbReference>
<comment type="caution">
    <text evidence="5">The sequence shown here is derived from an EMBL/GenBank/DDBJ whole genome shotgun (WGS) entry which is preliminary data.</text>
</comment>
<organism evidence="5 6">
    <name type="scientific">Pelagicoccus enzymogenes</name>
    <dbReference type="NCBI Taxonomy" id="2773457"/>
    <lineage>
        <taxon>Bacteria</taxon>
        <taxon>Pseudomonadati</taxon>
        <taxon>Verrucomicrobiota</taxon>
        <taxon>Opitutia</taxon>
        <taxon>Puniceicoccales</taxon>
        <taxon>Pelagicoccaceae</taxon>
        <taxon>Pelagicoccus</taxon>
    </lineage>
</organism>
<dbReference type="SUPFAM" id="SSF51182">
    <property type="entry name" value="RmlC-like cupins"/>
    <property type="match status" value="1"/>
</dbReference>
<keyword evidence="1" id="KW-0805">Transcription regulation</keyword>
<dbReference type="Gene3D" id="2.60.120.10">
    <property type="entry name" value="Jelly Rolls"/>
    <property type="match status" value="1"/>
</dbReference>
<evidence type="ECO:0000259" key="4">
    <source>
        <dbReference type="PROSITE" id="PS01124"/>
    </source>
</evidence>
<feature type="domain" description="HTH araC/xylS-type" evidence="4">
    <location>
        <begin position="186"/>
        <end position="284"/>
    </location>
</feature>
<dbReference type="GO" id="GO:0043565">
    <property type="term" value="F:sequence-specific DNA binding"/>
    <property type="evidence" value="ECO:0007669"/>
    <property type="project" value="InterPro"/>
</dbReference>
<accession>A0A927FAI4</accession>
<dbReference type="InterPro" id="IPR014710">
    <property type="entry name" value="RmlC-like_jellyroll"/>
</dbReference>
<keyword evidence="2" id="KW-0238">DNA-binding</keyword>
<evidence type="ECO:0000256" key="2">
    <source>
        <dbReference type="ARBA" id="ARBA00023125"/>
    </source>
</evidence>
<gene>
    <name evidence="5" type="ORF">IEN85_15275</name>
</gene>
<dbReference type="InterPro" id="IPR020449">
    <property type="entry name" value="Tscrpt_reg_AraC-type_HTH"/>
</dbReference>
<dbReference type="Proteomes" id="UP000622317">
    <property type="component" value="Unassembled WGS sequence"/>
</dbReference>
<evidence type="ECO:0000256" key="1">
    <source>
        <dbReference type="ARBA" id="ARBA00023015"/>
    </source>
</evidence>
<dbReference type="Gene3D" id="1.10.10.60">
    <property type="entry name" value="Homeodomain-like"/>
    <property type="match status" value="2"/>
</dbReference>
<evidence type="ECO:0000313" key="5">
    <source>
        <dbReference type="EMBL" id="MBD5780859.1"/>
    </source>
</evidence>
<dbReference type="AlphaFoldDB" id="A0A927FAI4"/>
<reference evidence="5" key="1">
    <citation type="submission" date="2020-09" db="EMBL/GenBank/DDBJ databases">
        <title>Pelagicoccus enzymogenes sp. nov. with an EPS production, isolated from marine sediment.</title>
        <authorList>
            <person name="Feng X."/>
        </authorList>
    </citation>
    <scope>NUCLEOTIDE SEQUENCE</scope>
    <source>
        <strain evidence="5">NFK12</strain>
    </source>
</reference>